<dbReference type="PANTHER" id="PTHR43194">
    <property type="entry name" value="HYDROLASE ALPHA/BETA FOLD FAMILY"/>
    <property type="match status" value="1"/>
</dbReference>
<gene>
    <name evidence="2" type="ORF">CLV40_10357</name>
</gene>
<dbReference type="InterPro" id="IPR029058">
    <property type="entry name" value="AB_hydrolase_fold"/>
</dbReference>
<dbReference type="PANTHER" id="PTHR43194:SF2">
    <property type="entry name" value="PEROXISOMAL MEMBRANE PROTEIN LPX1"/>
    <property type="match status" value="1"/>
</dbReference>
<evidence type="ECO:0000313" key="2">
    <source>
        <dbReference type="EMBL" id="PPK69451.1"/>
    </source>
</evidence>
<accession>A0A2S6GWB6</accession>
<dbReference type="SUPFAM" id="SSF53474">
    <property type="entry name" value="alpha/beta-Hydrolases"/>
    <property type="match status" value="1"/>
</dbReference>
<keyword evidence="2" id="KW-0378">Hydrolase</keyword>
<dbReference type="InterPro" id="IPR000073">
    <property type="entry name" value="AB_hydrolase_1"/>
</dbReference>
<dbReference type="EMBL" id="PTIX01000003">
    <property type="protein sequence ID" value="PPK69451.1"/>
    <property type="molecule type" value="Genomic_DNA"/>
</dbReference>
<sequence>MKTVKSLDGTKLVYEAVGSGKPVVLVGGAFNNRSSTEPLGKLLAESGLTAVSYDRRGRGDSLDTDNYAVDREVEDLATVLHEVGSTWVYGMSSGALLALKAASLGVVVDRIAVYEPPLGAPNAEAFADEQAERIRGGRSDEAVEAFLATTGLPAQGIAEMREGPSWIYLTALAHTLPYDARIVARTTLETVGRVEAATLVVDGAASSPFLRDAAAAIVDAMPNATGVSLEGQTHNVDVAVLAPVLAKFFS</sequence>
<feature type="domain" description="AB hydrolase-1" evidence="1">
    <location>
        <begin position="23"/>
        <end position="234"/>
    </location>
</feature>
<dbReference type="GO" id="GO:0016787">
    <property type="term" value="F:hydrolase activity"/>
    <property type="evidence" value="ECO:0007669"/>
    <property type="project" value="UniProtKB-KW"/>
</dbReference>
<keyword evidence="3" id="KW-1185">Reference proteome</keyword>
<evidence type="ECO:0000313" key="3">
    <source>
        <dbReference type="Proteomes" id="UP000239203"/>
    </source>
</evidence>
<dbReference type="Proteomes" id="UP000239203">
    <property type="component" value="Unassembled WGS sequence"/>
</dbReference>
<dbReference type="OrthoDB" id="63519at2"/>
<name>A0A2S6GWB6_9PSEU</name>
<evidence type="ECO:0000259" key="1">
    <source>
        <dbReference type="Pfam" id="PF12697"/>
    </source>
</evidence>
<dbReference type="Gene3D" id="3.40.50.1820">
    <property type="entry name" value="alpha/beta hydrolase"/>
    <property type="match status" value="1"/>
</dbReference>
<dbReference type="RefSeq" id="WP_104477908.1">
    <property type="nucleotide sequence ID" value="NZ_CP154825.1"/>
</dbReference>
<dbReference type="InterPro" id="IPR050228">
    <property type="entry name" value="Carboxylesterase_BioH"/>
</dbReference>
<reference evidence="2 3" key="1">
    <citation type="submission" date="2018-02" db="EMBL/GenBank/DDBJ databases">
        <title>Genomic Encyclopedia of Archaeal and Bacterial Type Strains, Phase II (KMG-II): from individual species to whole genera.</title>
        <authorList>
            <person name="Goeker M."/>
        </authorList>
    </citation>
    <scope>NUCLEOTIDE SEQUENCE [LARGE SCALE GENOMIC DNA]</scope>
    <source>
        <strain evidence="2 3">YU 961-1</strain>
    </source>
</reference>
<comment type="caution">
    <text evidence="2">The sequence shown here is derived from an EMBL/GenBank/DDBJ whole genome shotgun (WGS) entry which is preliminary data.</text>
</comment>
<proteinExistence type="predicted"/>
<organism evidence="2 3">
    <name type="scientific">Actinokineospora auranticolor</name>
    <dbReference type="NCBI Taxonomy" id="155976"/>
    <lineage>
        <taxon>Bacteria</taxon>
        <taxon>Bacillati</taxon>
        <taxon>Actinomycetota</taxon>
        <taxon>Actinomycetes</taxon>
        <taxon>Pseudonocardiales</taxon>
        <taxon>Pseudonocardiaceae</taxon>
        <taxon>Actinokineospora</taxon>
    </lineage>
</organism>
<dbReference type="Pfam" id="PF12697">
    <property type="entry name" value="Abhydrolase_6"/>
    <property type="match status" value="1"/>
</dbReference>
<protein>
    <submittedName>
        <fullName evidence="2">Alpha/beta hydrolase family protein</fullName>
    </submittedName>
</protein>
<dbReference type="AlphaFoldDB" id="A0A2S6GWB6"/>